<dbReference type="Gene3D" id="3.40.50.300">
    <property type="entry name" value="P-loop containing nucleotide triphosphate hydrolases"/>
    <property type="match status" value="2"/>
</dbReference>
<evidence type="ECO:0000256" key="3">
    <source>
        <dbReference type="SAM" id="Phobius"/>
    </source>
</evidence>
<dbReference type="GO" id="GO:0003677">
    <property type="term" value="F:DNA binding"/>
    <property type="evidence" value="ECO:0007669"/>
    <property type="project" value="InterPro"/>
</dbReference>
<feature type="transmembrane region" description="Helical" evidence="3">
    <location>
        <begin position="864"/>
        <end position="881"/>
    </location>
</feature>
<dbReference type="InterPro" id="IPR011528">
    <property type="entry name" value="NERD"/>
</dbReference>
<dbReference type="GO" id="GO:0005524">
    <property type="term" value="F:ATP binding"/>
    <property type="evidence" value="ECO:0007669"/>
    <property type="project" value="InterPro"/>
</dbReference>
<dbReference type="PANTHER" id="PTHR11070:SF2">
    <property type="entry name" value="ATP-DEPENDENT DNA HELICASE SRS2"/>
    <property type="match status" value="1"/>
</dbReference>
<dbReference type="OrthoDB" id="9787585at2"/>
<name>I4EIK2_9BACT</name>
<evidence type="ECO:0000313" key="6">
    <source>
        <dbReference type="EMBL" id="CCF84514.1"/>
    </source>
</evidence>
<keyword evidence="3" id="KW-0472">Membrane</keyword>
<proteinExistence type="predicted"/>
<evidence type="ECO:0000256" key="2">
    <source>
        <dbReference type="SAM" id="MobiDB-lite"/>
    </source>
</evidence>
<feature type="compositionally biased region" description="Pro residues" evidence="2">
    <location>
        <begin position="739"/>
        <end position="748"/>
    </location>
</feature>
<feature type="transmembrane region" description="Helical" evidence="3">
    <location>
        <begin position="823"/>
        <end position="852"/>
    </location>
</feature>
<dbReference type="PANTHER" id="PTHR11070">
    <property type="entry name" value="UVRD / RECB / PCRA DNA HELICASE FAMILY MEMBER"/>
    <property type="match status" value="1"/>
</dbReference>
<dbReference type="EMBL" id="CAGS01000281">
    <property type="protein sequence ID" value="CCF84514.1"/>
    <property type="molecule type" value="Genomic_DNA"/>
</dbReference>
<feature type="compositionally biased region" description="Low complexity" evidence="2">
    <location>
        <begin position="772"/>
        <end position="786"/>
    </location>
</feature>
<reference evidence="6 7" key="1">
    <citation type="journal article" date="2012" name="ISME J.">
        <title>Nitrification expanded: discovery, physiology and genomics of a nitrite-oxidizing bacterium from the phylum Chloroflexi.</title>
        <authorList>
            <person name="Sorokin D.Y."/>
            <person name="Lucker S."/>
            <person name="Vejmelkova D."/>
            <person name="Kostrikina N.A."/>
            <person name="Kleerebezem R."/>
            <person name="Rijpstra W.I."/>
            <person name="Damste J.S."/>
            <person name="Le Paslier D."/>
            <person name="Muyzer G."/>
            <person name="Wagner M."/>
            <person name="van Loosdrecht M.C."/>
            <person name="Daims H."/>
        </authorList>
    </citation>
    <scope>NUCLEOTIDE SEQUENCE [LARGE SCALE GENOMIC DNA]</scope>
    <source>
        <strain evidence="7">none</strain>
    </source>
</reference>
<gene>
    <name evidence="6" type="ORF">NITHO_3510019</name>
</gene>
<protein>
    <recommendedName>
        <fullName evidence="1">DNA 3'-5' helicase II</fullName>
    </recommendedName>
</protein>
<dbReference type="Pfam" id="PF08378">
    <property type="entry name" value="NERD"/>
    <property type="match status" value="1"/>
</dbReference>
<dbReference type="Pfam" id="PF13538">
    <property type="entry name" value="UvrD_C_2"/>
    <property type="match status" value="1"/>
</dbReference>
<sequence>MAKMYPKEFSKDTKSNAEKLLFEQFSEQLPDDFIVMHGVGCLIRDPKNHDLDKEIDFLIIHPKRGLLVLEVKGGRIEVEGGRWYSIDRFDKKHELSRSPFEQAKHNLYALRDKIAEAPSTQPFQGDYRWHRGVALPSVKVGREGFGTEASRDIIIDSTDLHSLELAIRRIMGSSGQKDPLPSNAIRALVDLLKPTRKIGRAGLGYQVLSARDEIIELTEQQYKVLDTLQLQRRALISGCAGSGKTMLAMEKARRLAMEGFRVLFTCYNVSLGDWVREHFGRDPNPLIRKIHVAHYNKLAHDFCSRAGVLADPDSFEDLDQYFSEVMPERLFDALAIIPDRFDAIVADEGQDISEKWWEVLPYLLSDPDHGIFYIFYDDNQRIYQRENKFPFQEPVYPLTINCRNTDRIHRRVVQYHRGSPKPRSSGLDGPEPEIVPVENGNRVEALRNVFTRLFTEERIPADRVVILTPRSGTSDFKRVTKIGTKTLTWNKRPGANEVRVCSIHSFKGLESPVVILAELDRFHPDSPRDELLYVATSRAQSHLIVLGELPEPTTLPPPGQTESDLDGAERISVDIVVESAIAADPVTPPTADDVITPVDAPNVAVEPAALSAAIELASPSSSDVIAVPVAPMEADTAISVAATATGVPEAGSSSTEPRLSPPSPRIGRAPVRRRRVAVRVESRPSPPSPRIGIGGQGVRADGNDDRIPAPLALPAPTPTNAAPSVQEPADRVVPVRHQTPPPPPPGAPRPSWTSQADDPRQWSGPPVERVQPRTSTRPPTSTPPSSGVAGAAKSPKTEGGRSATVDSSRKANSPHAEPPGNGWAVAALLCGILALFIHILAIAAIIAAAVGLSKTRERGGRGKAAGWIGLALGVIVVLQMLQ</sequence>
<evidence type="ECO:0000259" key="4">
    <source>
        <dbReference type="Pfam" id="PF08378"/>
    </source>
</evidence>
<dbReference type="Proteomes" id="UP000004221">
    <property type="component" value="Unassembled WGS sequence"/>
</dbReference>
<accession>I4EIK2</accession>
<evidence type="ECO:0000256" key="1">
    <source>
        <dbReference type="ARBA" id="ARBA00034923"/>
    </source>
</evidence>
<keyword evidence="7" id="KW-1185">Reference proteome</keyword>
<keyword evidence="3" id="KW-1133">Transmembrane helix</keyword>
<dbReference type="GO" id="GO:0043138">
    <property type="term" value="F:3'-5' DNA helicase activity"/>
    <property type="evidence" value="ECO:0007669"/>
    <property type="project" value="TreeGrafter"/>
</dbReference>
<feature type="domain" description="NERD" evidence="4">
    <location>
        <begin position="16"/>
        <end position="118"/>
    </location>
</feature>
<dbReference type="SUPFAM" id="SSF52540">
    <property type="entry name" value="P-loop containing nucleoside triphosphate hydrolases"/>
    <property type="match status" value="1"/>
</dbReference>
<evidence type="ECO:0000313" key="7">
    <source>
        <dbReference type="Proteomes" id="UP000004221"/>
    </source>
</evidence>
<dbReference type="GO" id="GO:0000725">
    <property type="term" value="P:recombinational repair"/>
    <property type="evidence" value="ECO:0007669"/>
    <property type="project" value="TreeGrafter"/>
</dbReference>
<dbReference type="AlphaFoldDB" id="I4EIK2"/>
<organism evidence="6 7">
    <name type="scientific">Nitrolancea hollandica Lb</name>
    <dbReference type="NCBI Taxonomy" id="1129897"/>
    <lineage>
        <taxon>Bacteria</taxon>
        <taxon>Pseudomonadati</taxon>
        <taxon>Thermomicrobiota</taxon>
        <taxon>Thermomicrobia</taxon>
        <taxon>Sphaerobacterales</taxon>
        <taxon>Sphaerobacterineae</taxon>
        <taxon>Sphaerobacteraceae</taxon>
        <taxon>Nitrolancea</taxon>
    </lineage>
</organism>
<keyword evidence="3" id="KW-0812">Transmembrane</keyword>
<comment type="caution">
    <text evidence="6">The sequence shown here is derived from an EMBL/GenBank/DDBJ whole genome shotgun (WGS) entry which is preliminary data.</text>
</comment>
<dbReference type="InterPro" id="IPR000212">
    <property type="entry name" value="DNA_helicase_UvrD/REP"/>
</dbReference>
<feature type="domain" description="UvrD-like helicase C-terminal" evidence="5">
    <location>
        <begin position="498"/>
        <end position="545"/>
    </location>
</feature>
<dbReference type="InterPro" id="IPR027785">
    <property type="entry name" value="UvrD-like_helicase_C"/>
</dbReference>
<evidence type="ECO:0000259" key="5">
    <source>
        <dbReference type="Pfam" id="PF13538"/>
    </source>
</evidence>
<feature type="region of interest" description="Disordered" evidence="2">
    <location>
        <begin position="645"/>
        <end position="819"/>
    </location>
</feature>
<dbReference type="RefSeq" id="WP_008478728.1">
    <property type="nucleotide sequence ID" value="NZ_CAGS01000281.1"/>
</dbReference>
<dbReference type="InterPro" id="IPR027417">
    <property type="entry name" value="P-loop_NTPase"/>
</dbReference>